<dbReference type="AlphaFoldDB" id="A0A6B3SXC8"/>
<dbReference type="Gene3D" id="3.40.50.1820">
    <property type="entry name" value="alpha/beta hydrolase"/>
    <property type="match status" value="1"/>
</dbReference>
<dbReference type="PROSITE" id="PS51257">
    <property type="entry name" value="PROKAR_LIPOPROTEIN"/>
    <property type="match status" value="1"/>
</dbReference>
<evidence type="ECO:0000259" key="4">
    <source>
        <dbReference type="Pfam" id="PF00135"/>
    </source>
</evidence>
<organism evidence="5 6">
    <name type="scientific">Noviherbaspirillum galbum</name>
    <dbReference type="NCBI Taxonomy" id="2709383"/>
    <lineage>
        <taxon>Bacteria</taxon>
        <taxon>Pseudomonadati</taxon>
        <taxon>Pseudomonadota</taxon>
        <taxon>Betaproteobacteria</taxon>
        <taxon>Burkholderiales</taxon>
        <taxon>Oxalobacteraceae</taxon>
        <taxon>Noviherbaspirillum</taxon>
    </lineage>
</organism>
<feature type="chain" id="PRO_5025716147" description="Carboxylic ester hydrolase" evidence="3">
    <location>
        <begin position="32"/>
        <end position="529"/>
    </location>
</feature>
<feature type="domain" description="Carboxylesterase type B" evidence="4">
    <location>
        <begin position="36"/>
        <end position="525"/>
    </location>
</feature>
<comment type="similarity">
    <text evidence="1 3">Belongs to the type-B carboxylesterase/lipase family.</text>
</comment>
<dbReference type="InterPro" id="IPR002018">
    <property type="entry name" value="CarbesteraseB"/>
</dbReference>
<dbReference type="InterPro" id="IPR029058">
    <property type="entry name" value="AB_hydrolase_fold"/>
</dbReference>
<dbReference type="Pfam" id="PF00135">
    <property type="entry name" value="COesterase"/>
    <property type="match status" value="1"/>
</dbReference>
<feature type="signal peptide" evidence="3">
    <location>
        <begin position="1"/>
        <end position="31"/>
    </location>
</feature>
<evidence type="ECO:0000256" key="2">
    <source>
        <dbReference type="ARBA" id="ARBA00022801"/>
    </source>
</evidence>
<dbReference type="InterPro" id="IPR019819">
    <property type="entry name" value="Carboxylesterase_B_CS"/>
</dbReference>
<dbReference type="EC" id="3.1.1.-" evidence="3"/>
<sequence length="529" mass="55462">MVCESKFLLYKALALSAGIVLVTGLTGCAEANRDSVTVDTDKGVLHGVETTTMRQYLGIPYAAPPVGSLRWKAPQPVANWPEVKQVNAYAKNCAQPASPFGQASTSEDCLYLNVFTPKGNGPFPVMVWIHGGALLTGESNDYDPTALVNQGVAVVTINYRLGPLGFLTHPALTAEGGGSSGNYGLMDQQAAMRWVKSNIAAFGGDASNITIFGESAGGLSTHSQIASPLASGLFQKAIVESGAYNLAAPALADAEKLGQSFATKTGCSDQSLTCLRNLPADKIIANSSAIQVGGTTLPTVDGKVLPLTLNDAFGSGRFNKVSVIEGSNQHEYSLLSAVTTDVTLGRPINASEYPVFLAGVVGSTLAPVVQGAYPLNSIETPAQTFDDVLTDAAFSCNGRKIARQLTANGATVYTYEFADKNAPMVFNIPPRPEGYGAYHAAEIQYVFPTTASKVYFGAPFTAAQTELSNRMVAYWAQFAKTGNPNASGLPTWAPYSVAADSYQTLAPGNVGPNAQFAAQHKCAIWTPGV</sequence>
<gene>
    <name evidence="5" type="ORF">G3574_18820</name>
</gene>
<dbReference type="EMBL" id="JAAIVB010000066">
    <property type="protein sequence ID" value="NEX63142.1"/>
    <property type="molecule type" value="Genomic_DNA"/>
</dbReference>
<keyword evidence="6" id="KW-1185">Reference proteome</keyword>
<dbReference type="PROSITE" id="PS00122">
    <property type="entry name" value="CARBOXYLESTERASE_B_1"/>
    <property type="match status" value="1"/>
</dbReference>
<protein>
    <recommendedName>
        <fullName evidence="3">Carboxylic ester hydrolase</fullName>
        <ecNumber evidence="3">3.1.1.-</ecNumber>
    </recommendedName>
</protein>
<comment type="caution">
    <text evidence="5">The sequence shown here is derived from an EMBL/GenBank/DDBJ whole genome shotgun (WGS) entry which is preliminary data.</text>
</comment>
<dbReference type="GO" id="GO:0016787">
    <property type="term" value="F:hydrolase activity"/>
    <property type="evidence" value="ECO:0007669"/>
    <property type="project" value="UniProtKB-KW"/>
</dbReference>
<reference evidence="5 6" key="1">
    <citation type="submission" date="2020-02" db="EMBL/GenBank/DDBJ databases">
        <authorList>
            <person name="Kim M.K."/>
        </authorList>
    </citation>
    <scope>NUCLEOTIDE SEQUENCE [LARGE SCALE GENOMIC DNA]</scope>
    <source>
        <strain evidence="5 6">17J57-3</strain>
    </source>
</reference>
<evidence type="ECO:0000256" key="1">
    <source>
        <dbReference type="ARBA" id="ARBA00005964"/>
    </source>
</evidence>
<evidence type="ECO:0000313" key="5">
    <source>
        <dbReference type="EMBL" id="NEX63142.1"/>
    </source>
</evidence>
<keyword evidence="3" id="KW-0732">Signal</keyword>
<dbReference type="PROSITE" id="PS00941">
    <property type="entry name" value="CARBOXYLESTERASE_B_2"/>
    <property type="match status" value="1"/>
</dbReference>
<evidence type="ECO:0000313" key="6">
    <source>
        <dbReference type="Proteomes" id="UP000482155"/>
    </source>
</evidence>
<dbReference type="RefSeq" id="WP_163966639.1">
    <property type="nucleotide sequence ID" value="NZ_JAAIVB010000066.1"/>
</dbReference>
<name>A0A6B3SXC8_9BURK</name>
<dbReference type="PANTHER" id="PTHR11559">
    <property type="entry name" value="CARBOXYLESTERASE"/>
    <property type="match status" value="1"/>
</dbReference>
<proteinExistence type="inferred from homology"/>
<dbReference type="InterPro" id="IPR050309">
    <property type="entry name" value="Type-B_Carboxylest/Lipase"/>
</dbReference>
<keyword evidence="2 3" id="KW-0378">Hydrolase</keyword>
<dbReference type="InterPro" id="IPR019826">
    <property type="entry name" value="Carboxylesterase_B_AS"/>
</dbReference>
<dbReference type="Proteomes" id="UP000482155">
    <property type="component" value="Unassembled WGS sequence"/>
</dbReference>
<evidence type="ECO:0000256" key="3">
    <source>
        <dbReference type="RuleBase" id="RU361235"/>
    </source>
</evidence>
<accession>A0A6B3SXC8</accession>
<dbReference type="SUPFAM" id="SSF53474">
    <property type="entry name" value="alpha/beta-Hydrolases"/>
    <property type="match status" value="1"/>
</dbReference>